<sequence>MDEFSSNQATDSHTLHLNSNSNQVAADDATQTQTQTQIRSQSAAGDGSQAEIITMDASLYKAAADGYIHALQQFPEVDLQTQLSPKENSVLHIAAQFGQLRCVKWMLEFPWCSSLLHRQNLKGDTPLHLAAREGHLLVLRALMDAAKLLPLDIESGIGAEKAMLRLTNKGGDTALHEAVRYNHSEVVKFLIMEDPEFAYSENIDGGTPLYMAAERGFGKLVEIIIDNTHTFPGYTGFTGRTVLHAAVIHNNTEMTKKILEWKPALTKEVDENGWSPLHCAACRGCNTTIIRQLLDKSDKSVPYLRIKDGNLTALHIAARHGRMKIVEILASHSPDCCEQVDDKGNNVFHFAMMKRKAYASGDLLRNRWLRVTGLINEKDGEGDTPLHLLASHQVFDPPFVWDDKVDRMAFNNQRFTAMDIYSKAKNACIYLIHQYFGEISVTHIGPKRWQEVTKGDDDSGRSQGNEGNNQDTSNLIKRKGETHLIVAALIATVTFAAGFTLPGGYNQSNGMAILSKKAAFKAFVVMDTIAMVLSVSAVFYYLFMSLHSRKVFLDKHIIRGFLLTMFAMVAMVVAFMTGLYAVLPHSSWIPIFICIFCCCFFFSFCSGWRLFFQVHKVRIRFSKKSGAILRVSW</sequence>
<keyword evidence="12" id="KW-1185">Reference proteome</keyword>
<feature type="repeat" description="ANK" evidence="7">
    <location>
        <begin position="122"/>
        <end position="144"/>
    </location>
</feature>
<protein>
    <recommendedName>
        <fullName evidence="10">PGG domain-containing protein</fullName>
    </recommendedName>
</protein>
<dbReference type="EMBL" id="CP126660">
    <property type="protein sequence ID" value="WKA01794.1"/>
    <property type="molecule type" value="Genomic_DNA"/>
</dbReference>
<keyword evidence="3" id="KW-0677">Repeat</keyword>
<evidence type="ECO:0000256" key="7">
    <source>
        <dbReference type="PROSITE-ProRule" id="PRU00023"/>
    </source>
</evidence>
<keyword evidence="4 9" id="KW-1133">Transmembrane helix</keyword>
<dbReference type="Gene3D" id="1.25.40.20">
    <property type="entry name" value="Ankyrin repeat-containing domain"/>
    <property type="match status" value="1"/>
</dbReference>
<feature type="transmembrane region" description="Helical" evidence="9">
    <location>
        <begin position="522"/>
        <end position="544"/>
    </location>
</feature>
<dbReference type="PROSITE" id="PS50088">
    <property type="entry name" value="ANK_REPEAT"/>
    <property type="match status" value="3"/>
</dbReference>
<feature type="transmembrane region" description="Helical" evidence="9">
    <location>
        <begin position="588"/>
        <end position="612"/>
    </location>
</feature>
<dbReference type="Proteomes" id="UP001227230">
    <property type="component" value="Chromosome 13"/>
</dbReference>
<evidence type="ECO:0000256" key="8">
    <source>
        <dbReference type="SAM" id="MobiDB-lite"/>
    </source>
</evidence>
<gene>
    <name evidence="11" type="ORF">VitviT2T_020056</name>
</gene>
<evidence type="ECO:0000259" key="10">
    <source>
        <dbReference type="Pfam" id="PF13962"/>
    </source>
</evidence>
<dbReference type="PROSITE" id="PS50297">
    <property type="entry name" value="ANK_REP_REGION"/>
    <property type="match status" value="3"/>
</dbReference>
<evidence type="ECO:0000256" key="2">
    <source>
        <dbReference type="ARBA" id="ARBA00022692"/>
    </source>
</evidence>
<feature type="region of interest" description="Disordered" evidence="8">
    <location>
        <begin position="451"/>
        <end position="473"/>
    </location>
</feature>
<dbReference type="SMART" id="SM00248">
    <property type="entry name" value="ANK"/>
    <property type="match status" value="7"/>
</dbReference>
<feature type="compositionally biased region" description="Polar residues" evidence="8">
    <location>
        <begin position="461"/>
        <end position="473"/>
    </location>
</feature>
<dbReference type="PANTHER" id="PTHR24186">
    <property type="entry name" value="PROTEIN PHOSPHATASE 1 REGULATORY SUBUNIT"/>
    <property type="match status" value="1"/>
</dbReference>
<evidence type="ECO:0000256" key="9">
    <source>
        <dbReference type="SAM" id="Phobius"/>
    </source>
</evidence>
<feature type="repeat" description="ANK" evidence="7">
    <location>
        <begin position="170"/>
        <end position="202"/>
    </location>
</feature>
<dbReference type="InterPro" id="IPR002110">
    <property type="entry name" value="Ankyrin_rpt"/>
</dbReference>
<feature type="region of interest" description="Disordered" evidence="8">
    <location>
        <begin position="1"/>
        <end position="20"/>
    </location>
</feature>
<feature type="region of interest" description="Disordered" evidence="8">
    <location>
        <begin position="25"/>
        <end position="45"/>
    </location>
</feature>
<comment type="subcellular location">
    <subcellularLocation>
        <location evidence="1">Membrane</location>
        <topology evidence="1">Multi-pass membrane protein</topology>
    </subcellularLocation>
</comment>
<evidence type="ECO:0000256" key="1">
    <source>
        <dbReference type="ARBA" id="ARBA00004141"/>
    </source>
</evidence>
<evidence type="ECO:0000313" key="12">
    <source>
        <dbReference type="Proteomes" id="UP001227230"/>
    </source>
</evidence>
<dbReference type="SUPFAM" id="SSF48403">
    <property type="entry name" value="Ankyrin repeat"/>
    <property type="match status" value="2"/>
</dbReference>
<dbReference type="InterPro" id="IPR036770">
    <property type="entry name" value="Ankyrin_rpt-contain_sf"/>
</dbReference>
<dbReference type="InterPro" id="IPR026961">
    <property type="entry name" value="PGG_dom"/>
</dbReference>
<keyword evidence="2 9" id="KW-0812">Transmembrane</keyword>
<reference evidence="11 12" key="1">
    <citation type="journal article" date="2023" name="Hortic Res">
        <title>The complete reference genome for grapevine (Vitis vinifera L.) genetics and breeding.</title>
        <authorList>
            <person name="Shi X."/>
            <person name="Cao S."/>
            <person name="Wang X."/>
            <person name="Huang S."/>
            <person name="Wang Y."/>
            <person name="Liu Z."/>
            <person name="Liu W."/>
            <person name="Leng X."/>
            <person name="Peng Y."/>
            <person name="Wang N."/>
            <person name="Wang Y."/>
            <person name="Ma Z."/>
            <person name="Xu X."/>
            <person name="Zhang F."/>
            <person name="Xue H."/>
            <person name="Zhong H."/>
            <person name="Wang Y."/>
            <person name="Zhang K."/>
            <person name="Velt A."/>
            <person name="Avia K."/>
            <person name="Holtgrawe D."/>
            <person name="Grimplet J."/>
            <person name="Matus J.T."/>
            <person name="Ware D."/>
            <person name="Wu X."/>
            <person name="Wang H."/>
            <person name="Liu C."/>
            <person name="Fang Y."/>
            <person name="Rustenholz C."/>
            <person name="Cheng Z."/>
            <person name="Xiao H."/>
            <person name="Zhou Y."/>
        </authorList>
    </citation>
    <scope>NUCLEOTIDE SEQUENCE [LARGE SCALE GENOMIC DNA]</scope>
    <source>
        <strain evidence="12">cv. Pinot noir / PN40024</strain>
        <tissue evidence="11">Leaf</tissue>
    </source>
</reference>
<evidence type="ECO:0000256" key="4">
    <source>
        <dbReference type="ARBA" id="ARBA00022989"/>
    </source>
</evidence>
<feature type="compositionally biased region" description="Basic and acidic residues" evidence="8">
    <location>
        <begin position="451"/>
        <end position="460"/>
    </location>
</feature>
<name>A0ABY9D375_VITVI</name>
<dbReference type="PANTHER" id="PTHR24186:SF53">
    <property type="entry name" value="PGG DOMAIN-CONTAINING PROTEIN"/>
    <property type="match status" value="1"/>
</dbReference>
<organism evidence="11 12">
    <name type="scientific">Vitis vinifera</name>
    <name type="common">Grape</name>
    <dbReference type="NCBI Taxonomy" id="29760"/>
    <lineage>
        <taxon>Eukaryota</taxon>
        <taxon>Viridiplantae</taxon>
        <taxon>Streptophyta</taxon>
        <taxon>Embryophyta</taxon>
        <taxon>Tracheophyta</taxon>
        <taxon>Spermatophyta</taxon>
        <taxon>Magnoliopsida</taxon>
        <taxon>eudicotyledons</taxon>
        <taxon>Gunneridae</taxon>
        <taxon>Pentapetalae</taxon>
        <taxon>rosids</taxon>
        <taxon>Vitales</taxon>
        <taxon>Vitaceae</taxon>
        <taxon>Viteae</taxon>
        <taxon>Vitis</taxon>
    </lineage>
</organism>
<feature type="repeat" description="ANK" evidence="7">
    <location>
        <begin position="309"/>
        <end position="335"/>
    </location>
</feature>
<dbReference type="Pfam" id="PF12796">
    <property type="entry name" value="Ank_2"/>
    <property type="match status" value="3"/>
</dbReference>
<keyword evidence="6 9" id="KW-0472">Membrane</keyword>
<feature type="transmembrane region" description="Helical" evidence="9">
    <location>
        <begin position="556"/>
        <end position="582"/>
    </location>
</feature>
<evidence type="ECO:0000313" key="11">
    <source>
        <dbReference type="EMBL" id="WKA01794.1"/>
    </source>
</evidence>
<feature type="transmembrane region" description="Helical" evidence="9">
    <location>
        <begin position="484"/>
        <end position="502"/>
    </location>
</feature>
<evidence type="ECO:0000256" key="3">
    <source>
        <dbReference type="ARBA" id="ARBA00022737"/>
    </source>
</evidence>
<evidence type="ECO:0000256" key="6">
    <source>
        <dbReference type="ARBA" id="ARBA00023136"/>
    </source>
</evidence>
<dbReference type="Pfam" id="PF13962">
    <property type="entry name" value="PGG"/>
    <property type="match status" value="1"/>
</dbReference>
<accession>A0ABY9D375</accession>
<dbReference type="Pfam" id="PF13637">
    <property type="entry name" value="Ank_4"/>
    <property type="match status" value="1"/>
</dbReference>
<proteinExistence type="predicted"/>
<evidence type="ECO:0000256" key="5">
    <source>
        <dbReference type="ARBA" id="ARBA00023043"/>
    </source>
</evidence>
<keyword evidence="5 7" id="KW-0040">ANK repeat</keyword>
<feature type="domain" description="PGG" evidence="10">
    <location>
        <begin position="476"/>
        <end position="582"/>
    </location>
</feature>